<keyword evidence="3 7" id="KW-0378">Hydrolase</keyword>
<evidence type="ECO:0000256" key="4">
    <source>
        <dbReference type="ARBA" id="ARBA00022807"/>
    </source>
</evidence>
<evidence type="ECO:0000259" key="6">
    <source>
        <dbReference type="PROSITE" id="PS51935"/>
    </source>
</evidence>
<dbReference type="Pfam" id="PF18348">
    <property type="entry name" value="SH3_16"/>
    <property type="match status" value="1"/>
</dbReference>
<dbReference type="GO" id="GO:0006508">
    <property type="term" value="P:proteolysis"/>
    <property type="evidence" value="ECO:0007669"/>
    <property type="project" value="UniProtKB-KW"/>
</dbReference>
<sequence>MNKGICVVTVAPVRAENSDKAEIVTEILFGESADILEVNKNWTKIKMHYDGYEGWMDTKQIKPVTDEYLANRKVTLITEDFSSIMTNDGKTLLSMGSEVEFPAVASRRSHDVRESIALTAKEFLNIPYLWGGKSFFAVDCSGFVQLVYKIHHVKMPRDTYQQAEVGEALTFVEESQPGDLAFFENSEGKIIHVGIMLENQKIIHASGKVRIDTLDSSGIFNKELNKHTHKLRVIKSIL</sequence>
<evidence type="ECO:0000313" key="8">
    <source>
        <dbReference type="Proteomes" id="UP000028713"/>
    </source>
</evidence>
<dbReference type="PANTHER" id="PTHR47053">
    <property type="entry name" value="MUREIN DD-ENDOPEPTIDASE MEPH-RELATED"/>
    <property type="match status" value="1"/>
</dbReference>
<dbReference type="Gene3D" id="3.90.1720.10">
    <property type="entry name" value="endopeptidase domain like (from Nostoc punctiforme)"/>
    <property type="match status" value="1"/>
</dbReference>
<dbReference type="SUPFAM" id="SSF54001">
    <property type="entry name" value="Cysteine proteinases"/>
    <property type="match status" value="1"/>
</dbReference>
<keyword evidence="2" id="KW-0645">Protease</keyword>
<dbReference type="InterPro" id="IPR051202">
    <property type="entry name" value="Peptidase_C40"/>
</dbReference>
<dbReference type="OrthoDB" id="9813368at2"/>
<keyword evidence="4" id="KW-0788">Thiol protease</keyword>
<gene>
    <name evidence="7" type="ORF">IX39_18255</name>
</gene>
<dbReference type="Proteomes" id="UP000028713">
    <property type="component" value="Unassembled WGS sequence"/>
</dbReference>
<name>A0A085YZV0_9FLAO</name>
<feature type="domain" description="SH3b" evidence="5">
    <location>
        <begin position="1"/>
        <end position="65"/>
    </location>
</feature>
<dbReference type="STRING" id="236814.IX39_18255"/>
<dbReference type="AlphaFoldDB" id="A0A085YZV0"/>
<feature type="domain" description="NlpC/P60" evidence="6">
    <location>
        <begin position="110"/>
        <end position="238"/>
    </location>
</feature>
<evidence type="ECO:0000256" key="1">
    <source>
        <dbReference type="ARBA" id="ARBA00007074"/>
    </source>
</evidence>
<comment type="similarity">
    <text evidence="1">Belongs to the peptidase C40 family.</text>
</comment>
<reference evidence="7 8" key="1">
    <citation type="submission" date="2014-07" db="EMBL/GenBank/DDBJ databases">
        <title>Genome of Chryseobacterium formosense LMG 24722.</title>
        <authorList>
            <person name="Pipes S.E."/>
            <person name="Stropko S.J."/>
            <person name="Newman J.D."/>
        </authorList>
    </citation>
    <scope>NUCLEOTIDE SEQUENCE [LARGE SCALE GENOMIC DNA]</scope>
    <source>
        <strain evidence="7 8">LMG 24722</strain>
    </source>
</reference>
<protein>
    <submittedName>
        <fullName evidence="7">Hydrolase Nlp/P60</fullName>
    </submittedName>
</protein>
<dbReference type="Pfam" id="PF00877">
    <property type="entry name" value="NLPC_P60"/>
    <property type="match status" value="1"/>
</dbReference>
<dbReference type="InterPro" id="IPR003646">
    <property type="entry name" value="SH3-like_bac-type"/>
</dbReference>
<dbReference type="PROSITE" id="PS51935">
    <property type="entry name" value="NLPC_P60"/>
    <property type="match status" value="1"/>
</dbReference>
<dbReference type="eggNOG" id="COG0791">
    <property type="taxonomic scope" value="Bacteria"/>
</dbReference>
<dbReference type="PANTHER" id="PTHR47053:SF1">
    <property type="entry name" value="MUREIN DD-ENDOPEPTIDASE MEPH-RELATED"/>
    <property type="match status" value="1"/>
</dbReference>
<dbReference type="EMBL" id="JPRP01000004">
    <property type="protein sequence ID" value="KFE97713.1"/>
    <property type="molecule type" value="Genomic_DNA"/>
</dbReference>
<evidence type="ECO:0000256" key="2">
    <source>
        <dbReference type="ARBA" id="ARBA00022670"/>
    </source>
</evidence>
<dbReference type="InterPro" id="IPR000064">
    <property type="entry name" value="NLP_P60_dom"/>
</dbReference>
<evidence type="ECO:0000259" key="5">
    <source>
        <dbReference type="PROSITE" id="PS51781"/>
    </source>
</evidence>
<dbReference type="Gene3D" id="2.30.30.40">
    <property type="entry name" value="SH3 Domains"/>
    <property type="match status" value="1"/>
</dbReference>
<organism evidence="7 8">
    <name type="scientific">Chryseobacterium formosense</name>
    <dbReference type="NCBI Taxonomy" id="236814"/>
    <lineage>
        <taxon>Bacteria</taxon>
        <taxon>Pseudomonadati</taxon>
        <taxon>Bacteroidota</taxon>
        <taxon>Flavobacteriia</taxon>
        <taxon>Flavobacteriales</taxon>
        <taxon>Weeksellaceae</taxon>
        <taxon>Chryseobacterium group</taxon>
        <taxon>Chryseobacterium</taxon>
    </lineage>
</organism>
<comment type="caution">
    <text evidence="7">The sequence shown here is derived from an EMBL/GenBank/DDBJ whole genome shotgun (WGS) entry which is preliminary data.</text>
</comment>
<dbReference type="PROSITE" id="PS51781">
    <property type="entry name" value="SH3B"/>
    <property type="match status" value="1"/>
</dbReference>
<dbReference type="RefSeq" id="WP_034679029.1">
    <property type="nucleotide sequence ID" value="NZ_FPAP01000005.1"/>
</dbReference>
<evidence type="ECO:0000313" key="7">
    <source>
        <dbReference type="EMBL" id="KFE97713.1"/>
    </source>
</evidence>
<dbReference type="InterPro" id="IPR038765">
    <property type="entry name" value="Papain-like_cys_pep_sf"/>
</dbReference>
<accession>A0A085YZV0</accession>
<dbReference type="GO" id="GO:0008234">
    <property type="term" value="F:cysteine-type peptidase activity"/>
    <property type="evidence" value="ECO:0007669"/>
    <property type="project" value="UniProtKB-KW"/>
</dbReference>
<evidence type="ECO:0000256" key="3">
    <source>
        <dbReference type="ARBA" id="ARBA00022801"/>
    </source>
</evidence>
<keyword evidence="8" id="KW-1185">Reference proteome</keyword>
<dbReference type="InterPro" id="IPR041382">
    <property type="entry name" value="SH3_16"/>
</dbReference>
<proteinExistence type="inferred from homology"/>